<evidence type="ECO:0000259" key="6">
    <source>
        <dbReference type="PROSITE" id="PS50158"/>
    </source>
</evidence>
<organism evidence="8">
    <name type="scientific">Tanacetum cinerariifolium</name>
    <name type="common">Dalmatian daisy</name>
    <name type="synonym">Chrysanthemum cinerariifolium</name>
    <dbReference type="NCBI Taxonomy" id="118510"/>
    <lineage>
        <taxon>Eukaryota</taxon>
        <taxon>Viridiplantae</taxon>
        <taxon>Streptophyta</taxon>
        <taxon>Embryophyta</taxon>
        <taxon>Tracheophyta</taxon>
        <taxon>Spermatophyta</taxon>
        <taxon>Magnoliopsida</taxon>
        <taxon>eudicotyledons</taxon>
        <taxon>Gunneridae</taxon>
        <taxon>Pentapetalae</taxon>
        <taxon>asterids</taxon>
        <taxon>campanulids</taxon>
        <taxon>Asterales</taxon>
        <taxon>Asteraceae</taxon>
        <taxon>Asteroideae</taxon>
        <taxon>Anthemideae</taxon>
        <taxon>Anthemidinae</taxon>
        <taxon>Tanacetum</taxon>
    </lineage>
</organism>
<feature type="region of interest" description="Disordered" evidence="5">
    <location>
        <begin position="866"/>
        <end position="901"/>
    </location>
</feature>
<feature type="coiled-coil region" evidence="4">
    <location>
        <begin position="1879"/>
        <end position="1920"/>
    </location>
</feature>
<dbReference type="PANTHER" id="PTHR42648:SF32">
    <property type="entry name" value="RIBONUCLEASE H-LIKE DOMAIN, GAG-PRE-INTEGRASE DOMAIN PROTEIN-RELATED"/>
    <property type="match status" value="1"/>
</dbReference>
<feature type="region of interest" description="Disordered" evidence="5">
    <location>
        <begin position="1628"/>
        <end position="1647"/>
    </location>
</feature>
<dbReference type="GO" id="GO:0003676">
    <property type="term" value="F:nucleic acid binding"/>
    <property type="evidence" value="ECO:0007669"/>
    <property type="project" value="InterPro"/>
</dbReference>
<protein>
    <recommendedName>
        <fullName evidence="9">Retrovirus-related Pol polyprotein from transposon TNT 1-94</fullName>
    </recommendedName>
</protein>
<reference evidence="8" key="1">
    <citation type="journal article" date="2019" name="Sci. Rep.">
        <title>Draft genome of Tanacetum cinerariifolium, the natural source of mosquito coil.</title>
        <authorList>
            <person name="Yamashiro T."/>
            <person name="Shiraishi A."/>
            <person name="Satake H."/>
            <person name="Nakayama K."/>
        </authorList>
    </citation>
    <scope>NUCLEOTIDE SEQUENCE</scope>
</reference>
<dbReference type="InterPro" id="IPR039537">
    <property type="entry name" value="Retrotran_Ty1/copia-like"/>
</dbReference>
<dbReference type="PANTHER" id="PTHR42648">
    <property type="entry name" value="TRANSPOSASE, PUTATIVE-RELATED"/>
    <property type="match status" value="1"/>
</dbReference>
<evidence type="ECO:0000256" key="3">
    <source>
        <dbReference type="PROSITE-ProRule" id="PRU00047"/>
    </source>
</evidence>
<feature type="domain" description="Integrase catalytic" evidence="7">
    <location>
        <begin position="1428"/>
        <end position="1557"/>
    </location>
</feature>
<evidence type="ECO:0000256" key="1">
    <source>
        <dbReference type="ARBA" id="ARBA00022723"/>
    </source>
</evidence>
<name>A0A699GL73_TANCI</name>
<proteinExistence type="predicted"/>
<feature type="compositionally biased region" description="Basic and acidic residues" evidence="5">
    <location>
        <begin position="1631"/>
        <end position="1647"/>
    </location>
</feature>
<dbReference type="SUPFAM" id="SSF53098">
    <property type="entry name" value="Ribonuclease H-like"/>
    <property type="match status" value="2"/>
</dbReference>
<feature type="domain" description="CCHC-type" evidence="6">
    <location>
        <begin position="2408"/>
        <end position="2421"/>
    </location>
</feature>
<dbReference type="InterPro" id="IPR013103">
    <property type="entry name" value="RVT_2"/>
</dbReference>
<dbReference type="EMBL" id="BKCJ010000026">
    <property type="protein sequence ID" value="GEU28865.1"/>
    <property type="molecule type" value="Genomic_DNA"/>
</dbReference>
<feature type="compositionally biased region" description="Polar residues" evidence="5">
    <location>
        <begin position="1218"/>
        <end position="1247"/>
    </location>
</feature>
<keyword evidence="3" id="KW-0863">Zinc-finger</keyword>
<dbReference type="Gene3D" id="3.30.420.10">
    <property type="entry name" value="Ribonuclease H-like superfamily/Ribonuclease H"/>
    <property type="match status" value="1"/>
</dbReference>
<keyword evidence="2" id="KW-0378">Hydrolase</keyword>
<dbReference type="InterPro" id="IPR001584">
    <property type="entry name" value="Integrase_cat-core"/>
</dbReference>
<dbReference type="Pfam" id="PF13976">
    <property type="entry name" value="gag_pre-integrs"/>
    <property type="match status" value="2"/>
</dbReference>
<dbReference type="InterPro" id="IPR012337">
    <property type="entry name" value="RNaseH-like_sf"/>
</dbReference>
<dbReference type="PROSITE" id="PS50994">
    <property type="entry name" value="INTEGRASE"/>
    <property type="match status" value="1"/>
</dbReference>
<dbReference type="PROSITE" id="PS50158">
    <property type="entry name" value="ZF_CCHC"/>
    <property type="match status" value="3"/>
</dbReference>
<keyword evidence="1" id="KW-0479">Metal-binding</keyword>
<evidence type="ECO:0000313" key="8">
    <source>
        <dbReference type="EMBL" id="GEU28865.1"/>
    </source>
</evidence>
<sequence length="2721" mass="312915">MEEIDLRWKRAMLTMRARRFLKKIIRKLTVNGNRTIGFDKSNVKCYNCHKRGHFAMKCKAPRNQDNKNKESLIKSVLVDTSASIALVSCDGLGGYDWSDQAEEGPNYALMDFLSLSSDSKVSNDSTCSKSCFETVKFLKSQNEQLLKDLKKSELMVLDEFVNKPIIENCKAKSSEEEPKSTRDDYHDSIPKHITVETPMNMSPANKAHFEVEKEEIHLILTRIGDEIYSIIDACKTAQEMWEAIKRLQQGESLNIQDVKTNLFWEFSKFTSHNGETMESYYTRFYKLMNEMIRNNLTVATMQVNVQFLQQLQPDWLRIVTIVKQQYKLDKVSYYKLFDILKQYQKQVNELRAERLARNANPLALDLQTYQQQPQNFLKSRNKNVDTTLRYKNDKSGQFRNQTMMNVARARENVGSSVVQQSGIQCFNCKEFGHFAKECKKPKRVKDSVYHKEKMLLSKQAKKGVPLQAEQYDWLADTDEDIVKQELEAHYIYVAKIQENDQNDVESDDERVSLANLIVNLKLDVDENKKIQKQLKKANTTLAQELKECKTILAKTSKTLGESNSIWDSCLVALQNKQTEFEKYKAFNDHSIDYDKLESKLNETLGQLAQKDIEIKEGLKLKAYEISVVKKKHDELIKKSLLTKSHYEGLVKQKIKSCLMPLTLKTQNDSFIFVHELKQEMHDDFKYVESLEKEIDKLESDKAKFSNMYDMILQECVSNEVMCSYLLSFAELDALAELQCLYLHKVKECDCLAQKLSKQTESVSKEVYTELLQLWNEEASNVFRKEREQYIEIQYLKAQLQDKNIDISELKKLIEKGKGKSVETKFDKPSIVQQPIAQRIPKPSVLVDSDHFACVTKMLNAVNSRTKKPNVVPISSRKPKGHANKSIATPHKKKVASKSTTQKPKSYYRMSYEKTGNIMLNRVYYVQGLNHNLFSVGQFCDVDLEVAFQKSKCFVRDLQGNDLLTASPTQAWLWHRRLSHLNFNYINLLSKKDVVIGLPKLKFVKDQLCSSCEVSKAKRSSFKSKANPSSKGRLNLLHMDLCGPIRVASINGKKYILYDVVEGRNRTLVEAARTMLLTSKLPLFFWAKAIATACYTQNRSIIISTRDKMAYHIINDRKPSIKHLHNFSCICYLTRDGGNLDKMKEKEDSCILTSVVNDTLGLVPQRQKASDYDNSDPVPQLQNVSFSVDAHVPSQQELDLLFGPLYNEFFTAGTLSVNKSSSPTNNSNQQDTQPTKNIQPTSEPSTPTYVYAEENNDNQAEEENLQDDKFTNPFCTSPVQTRQKLATDPEMCMFALTVSTAKPKNIKEAMANSAWIEVMQEELHQFDRPQVWELVDKQFRKTIIRLKWLWKNKKDEDQTIIRNKMDMKTTFLNGPLKEEVYVAQSDRFVDLDHLEKAKYTLEILHKHGMDKGQRIGTPMAMKPKLYVDLSGNPVDQTDYCSKIRTEYQLADMFTKALPEDRFKYLVRRIWNMSYLTYYEEIDGGYVAYGGNPKGGNIIGKENIVDHKVKVISYDNETEFKNKEMIQFCEMKGIIRQFSVARTPQQNGVVKRRNGTLIEAARTMLADFKLPTTFLGKTNYLGKFDGKANEGFFVGYSLNSKAFRVFNSRIRIMEENLLLGTQSNGFASTKASDNADLKSSHDDGSKPLSDDGKKAICTKWVFKNKKDERDIVIKNKARLVAQGYTQEEWIDYDEVFSPVARIKSIRLFLAYASFKDFVGYQMDVKNAFLYGKIEEEVYVCQPPGFVDLNFLDRAYKKELCNAFEKLMHEKFQMSSMGELTFFLGFQFWSTAMAKTINGEVELYAKVDGNKIIVTESSVRKDLRLVDEEHIDCLPNSTIFEQLALMGELGDRLERATTTASSLEVEHDSGNTLQSDADRLKLEELMALRTNLQNMVLDLEKIKTTQHNEINTLKKRVKKLKKKNKSRTYKLKRLYKVGLTARVESYRDEESLGEDASKQGRIEAIDADENITVVNVQDDAEMFDVNTLDALEELRNIKPKVKRIVIQELGESTTTTTIYSKQSHDKGKGIMIEEPVKPKKKDQIRINEEAALMLQAEFDKEERLLREKAKKEQEVNLSLIETWDDIQAKIDADHQLAEKFQAQEQEELVNTFVDFRTELVKGKEKRGGEELVQESTKNQKVEADREIAELKQLMKIIPDEKEVAINAIPLVVKSLRIVDWKIHKEGKKSYYQIIKANGKFQMYMVEELDLLKWDQQVLLLEGLQGEKKDCFMPKGIKKSSLEKVILKSVEKSIRFSLKYCTYKDLMNELVNDGIKLLKLEINTGFINGLPKKWLSFCQSHRNTNNVKDSKLDSLFGTLKYEENLIDNIYKTEKNKSLIFATPLSTAFFSSSIVQDFQDTLDDKEDTRSSHEYLNDLEEEYQARALLAKSKRFFKKDTQRFSSAKATDQTECHKCGKKGHFARDCWSKTLVSTYQSPFQPKPLTFKASMVKNKGLIAEAYKWDEEVSSDNNEMVEVKLLMALAEENYAVRKEGARNGLKELVFVKSSADDIKVTIPGVERPWLFEAKGFILPNHDTGRILPSESQRNTTKFLVAVTDSSATNYDSTDESLVCSIPLPPLKKLDGDEPVSRPKNIKSILRLKSTFKAEALKDVTIKNHPQLLLRFDEKRGTIFKSNKEVVMIAPRVRDVYVLDMTSPAQESCFFVKASKNLNWLWHKILAHLNFKTINKLEKQNLVIGLPSLVYSKDKPCSACEKAKHHRAKFKTK</sequence>
<dbReference type="SMART" id="SM00343">
    <property type="entry name" value="ZnF_C2HC"/>
    <property type="match status" value="3"/>
</dbReference>
<dbReference type="InterPro" id="IPR025724">
    <property type="entry name" value="GAG-pre-integrase_dom"/>
</dbReference>
<feature type="region of interest" description="Disordered" evidence="5">
    <location>
        <begin position="1218"/>
        <end position="1248"/>
    </location>
</feature>
<feature type="domain" description="CCHC-type" evidence="6">
    <location>
        <begin position="44"/>
        <end position="59"/>
    </location>
</feature>
<evidence type="ECO:0000256" key="4">
    <source>
        <dbReference type="SAM" id="Coils"/>
    </source>
</evidence>
<dbReference type="Pfam" id="PF00098">
    <property type="entry name" value="zf-CCHC"/>
    <property type="match status" value="2"/>
</dbReference>
<dbReference type="GO" id="GO:0016787">
    <property type="term" value="F:hydrolase activity"/>
    <property type="evidence" value="ECO:0007669"/>
    <property type="project" value="UniProtKB-KW"/>
</dbReference>
<dbReference type="SUPFAM" id="SSF57756">
    <property type="entry name" value="Retrovirus zinc finger-like domains"/>
    <property type="match status" value="3"/>
</dbReference>
<dbReference type="GO" id="GO:0015074">
    <property type="term" value="P:DNA integration"/>
    <property type="evidence" value="ECO:0007669"/>
    <property type="project" value="InterPro"/>
</dbReference>
<keyword evidence="4" id="KW-0175">Coiled coil</keyword>
<evidence type="ECO:0000256" key="5">
    <source>
        <dbReference type="SAM" id="MobiDB-lite"/>
    </source>
</evidence>
<comment type="caution">
    <text evidence="8">The sequence shown here is derived from an EMBL/GenBank/DDBJ whole genome shotgun (WGS) entry which is preliminary data.</text>
</comment>
<dbReference type="InterPro" id="IPR036397">
    <property type="entry name" value="RNaseH_sf"/>
</dbReference>
<dbReference type="InterPro" id="IPR001878">
    <property type="entry name" value="Znf_CCHC"/>
</dbReference>
<dbReference type="Pfam" id="PF07727">
    <property type="entry name" value="RVT_2"/>
    <property type="match status" value="1"/>
</dbReference>
<evidence type="ECO:0000259" key="7">
    <source>
        <dbReference type="PROSITE" id="PS50994"/>
    </source>
</evidence>
<dbReference type="GO" id="GO:0008270">
    <property type="term" value="F:zinc ion binding"/>
    <property type="evidence" value="ECO:0007669"/>
    <property type="project" value="UniProtKB-KW"/>
</dbReference>
<dbReference type="Gene3D" id="4.10.60.10">
    <property type="entry name" value="Zinc finger, CCHC-type"/>
    <property type="match status" value="3"/>
</dbReference>
<evidence type="ECO:0008006" key="9">
    <source>
        <dbReference type="Google" id="ProtNLM"/>
    </source>
</evidence>
<accession>A0A699GL73</accession>
<feature type="domain" description="CCHC-type" evidence="6">
    <location>
        <begin position="425"/>
        <end position="440"/>
    </location>
</feature>
<gene>
    <name evidence="8" type="ORF">Tci_000843</name>
</gene>
<dbReference type="InterPro" id="IPR036875">
    <property type="entry name" value="Znf_CCHC_sf"/>
</dbReference>
<keyword evidence="3" id="KW-0862">Zinc</keyword>
<evidence type="ECO:0000256" key="2">
    <source>
        <dbReference type="ARBA" id="ARBA00022801"/>
    </source>
</evidence>